<accession>A0ABQ8VFI6</accession>
<comment type="caution">
    <text evidence="2">The sequence shown here is derived from an EMBL/GenBank/DDBJ whole genome shotgun (WGS) entry which is preliminary data.</text>
</comment>
<feature type="compositionally biased region" description="Basic and acidic residues" evidence="1">
    <location>
        <begin position="89"/>
        <end position="111"/>
    </location>
</feature>
<feature type="compositionally biased region" description="Polar residues" evidence="1">
    <location>
        <begin position="1"/>
        <end position="15"/>
    </location>
</feature>
<evidence type="ECO:0000313" key="2">
    <source>
        <dbReference type="EMBL" id="KAJ4492403.1"/>
    </source>
</evidence>
<dbReference type="Proteomes" id="UP001150217">
    <property type="component" value="Unassembled WGS sequence"/>
</dbReference>
<dbReference type="EMBL" id="JANVFT010000038">
    <property type="protein sequence ID" value="KAJ4492403.1"/>
    <property type="molecule type" value="Genomic_DNA"/>
</dbReference>
<proteinExistence type="predicted"/>
<evidence type="ECO:0000256" key="1">
    <source>
        <dbReference type="SAM" id="MobiDB-lite"/>
    </source>
</evidence>
<keyword evidence="3" id="KW-1185">Reference proteome</keyword>
<evidence type="ECO:0000313" key="3">
    <source>
        <dbReference type="Proteomes" id="UP001150217"/>
    </source>
</evidence>
<feature type="compositionally biased region" description="Low complexity" evidence="1">
    <location>
        <begin position="47"/>
        <end position="62"/>
    </location>
</feature>
<name>A0ABQ8VFI6_9AGAR</name>
<feature type="compositionally biased region" description="Gly residues" evidence="1">
    <location>
        <begin position="326"/>
        <end position="342"/>
    </location>
</feature>
<feature type="compositionally biased region" description="Basic and acidic residues" evidence="1">
    <location>
        <begin position="26"/>
        <end position="42"/>
    </location>
</feature>
<gene>
    <name evidence="2" type="ORF">C8R41DRAFT_832364</name>
</gene>
<protein>
    <submittedName>
        <fullName evidence="2">Uncharacterized protein</fullName>
    </submittedName>
</protein>
<feature type="region of interest" description="Disordered" evidence="1">
    <location>
        <begin position="1"/>
        <end position="124"/>
    </location>
</feature>
<reference evidence="2" key="1">
    <citation type="submission" date="2022-08" db="EMBL/GenBank/DDBJ databases">
        <title>A Global Phylogenomic Analysis of the Shiitake Genus Lentinula.</title>
        <authorList>
            <consortium name="DOE Joint Genome Institute"/>
            <person name="Sierra-Patev S."/>
            <person name="Min B."/>
            <person name="Naranjo-Ortiz M."/>
            <person name="Looney B."/>
            <person name="Konkel Z."/>
            <person name="Slot J.C."/>
            <person name="Sakamoto Y."/>
            <person name="Steenwyk J.L."/>
            <person name="Rokas A."/>
            <person name="Carro J."/>
            <person name="Camarero S."/>
            <person name="Ferreira P."/>
            <person name="Molpeceres G."/>
            <person name="Ruiz-Duenas F.J."/>
            <person name="Serrano A."/>
            <person name="Henrissat B."/>
            <person name="Drula E."/>
            <person name="Hughes K.W."/>
            <person name="Mata J.L."/>
            <person name="Ishikawa N.K."/>
            <person name="Vargas-Isla R."/>
            <person name="Ushijima S."/>
            <person name="Smith C.A."/>
            <person name="Ahrendt S."/>
            <person name="Andreopoulos W."/>
            <person name="He G."/>
            <person name="Labutti K."/>
            <person name="Lipzen A."/>
            <person name="Ng V."/>
            <person name="Riley R."/>
            <person name="Sandor L."/>
            <person name="Barry K."/>
            <person name="Martinez A.T."/>
            <person name="Xiao Y."/>
            <person name="Gibbons J.G."/>
            <person name="Terashima K."/>
            <person name="Grigoriev I.V."/>
            <person name="Hibbett D.S."/>
        </authorList>
    </citation>
    <scope>NUCLEOTIDE SEQUENCE</scope>
    <source>
        <strain evidence="2">RHP3577 ss4</strain>
    </source>
</reference>
<feature type="region of interest" description="Disordered" evidence="1">
    <location>
        <begin position="302"/>
        <end position="349"/>
    </location>
</feature>
<sequence length="576" mass="64112">MSMPNATAPSITRNVRQAIDTPGESVDPHSRENKSARLEDSTSAHVSPVITSPSIRRIPSRSNRTAPPSPLAGKGNPPRNLEDGEMSPDLDHDTPHLLDRDESPDPFRDTGRQGTDVSMEDDRLHWTPKSLVETRQTFRRGTGTDLGDPRGYNAAGLNTIRTSGRIAPRAQSNPPPPSFFLQPGFEFEKTKTPTSRDHNPHGPMPVLQPVEPDIQYMLDDATLNDGNFHRALFYPSDIVKGLLPTQLEAIEANPDVWVAISYFNGGETMHAILQDTTLRMKEWMQRADITYSSILTPFYPQPTQMGASSHGTKGNRGGRNTRNGPGTRGSHGTRGGRGGPGGSVNRENTKTSYEGLNTAFLKVNNRETVRLLTEWQTFAIDNLLTFHASPLLGEERPWVVCLIYSNEEGEDEETEKKILYTIKQGLWSDNRFIGLLAGKSAAPGSTMDKVLAFTNSLDLASNGYMIKKQGHNPWVWTLFAPPFATRGNLDMPTSRRQAIMDKAEKTVRSYISTKQYAWGETMVWGEQVECALCKITTHHTFQCPFPNVAGWQGPKEGLFNEIREARKRRSARNEFT</sequence>
<organism evidence="2 3">
    <name type="scientific">Lentinula lateritia</name>
    <dbReference type="NCBI Taxonomy" id="40482"/>
    <lineage>
        <taxon>Eukaryota</taxon>
        <taxon>Fungi</taxon>
        <taxon>Dikarya</taxon>
        <taxon>Basidiomycota</taxon>
        <taxon>Agaricomycotina</taxon>
        <taxon>Agaricomycetes</taxon>
        <taxon>Agaricomycetidae</taxon>
        <taxon>Agaricales</taxon>
        <taxon>Marasmiineae</taxon>
        <taxon>Omphalotaceae</taxon>
        <taxon>Lentinula</taxon>
    </lineage>
</organism>